<dbReference type="RefSeq" id="WP_131944593.1">
    <property type="nucleotide sequence ID" value="NZ_BAAAMX010000021.1"/>
</dbReference>
<feature type="compositionally biased region" description="Polar residues" evidence="1">
    <location>
        <begin position="106"/>
        <end position="116"/>
    </location>
</feature>
<protein>
    <submittedName>
        <fullName evidence="3">Uncharacterized protein</fullName>
    </submittedName>
</protein>
<evidence type="ECO:0000313" key="4">
    <source>
        <dbReference type="Proteomes" id="UP000295431"/>
    </source>
</evidence>
<feature type="compositionally biased region" description="Basic and acidic residues" evidence="1">
    <location>
        <begin position="79"/>
        <end position="92"/>
    </location>
</feature>
<accession>A0A4R4NES2</accession>
<dbReference type="OrthoDB" id="3483767at2"/>
<comment type="caution">
    <text evidence="3">The sequence shown here is derived from an EMBL/GenBank/DDBJ whole genome shotgun (WGS) entry which is preliminary data.</text>
</comment>
<feature type="chain" id="PRO_5038830426" evidence="2">
    <location>
        <begin position="21"/>
        <end position="139"/>
    </location>
</feature>
<feature type="signal peptide" evidence="2">
    <location>
        <begin position="1"/>
        <end position="20"/>
    </location>
</feature>
<reference evidence="3 4" key="1">
    <citation type="submission" date="2019-03" db="EMBL/GenBank/DDBJ databases">
        <title>Draft genome sequences of novel Actinobacteria.</title>
        <authorList>
            <person name="Sahin N."/>
            <person name="Ay H."/>
            <person name="Saygin H."/>
        </authorList>
    </citation>
    <scope>NUCLEOTIDE SEQUENCE [LARGE SCALE GENOMIC DNA]</scope>
    <source>
        <strain evidence="3 4">DSM 45347</strain>
    </source>
</reference>
<feature type="compositionally biased region" description="Low complexity" evidence="1">
    <location>
        <begin position="22"/>
        <end position="55"/>
    </location>
</feature>
<evidence type="ECO:0000313" key="3">
    <source>
        <dbReference type="EMBL" id="TDC05212.1"/>
    </source>
</evidence>
<dbReference type="AlphaFoldDB" id="A0A4R4NES2"/>
<keyword evidence="4" id="KW-1185">Reference proteome</keyword>
<gene>
    <name evidence="3" type="ORF">E1284_35780</name>
</gene>
<name>A0A4R4NES2_9ACTN</name>
<dbReference type="EMBL" id="SMJW01000311">
    <property type="protein sequence ID" value="TDC05212.1"/>
    <property type="molecule type" value="Genomic_DNA"/>
</dbReference>
<proteinExistence type="predicted"/>
<feature type="compositionally biased region" description="Gly residues" evidence="1">
    <location>
        <begin position="56"/>
        <end position="71"/>
    </location>
</feature>
<organism evidence="3 4">
    <name type="scientific">Actinomadura bangladeshensis</name>
    <dbReference type="NCBI Taxonomy" id="453573"/>
    <lineage>
        <taxon>Bacteria</taxon>
        <taxon>Bacillati</taxon>
        <taxon>Actinomycetota</taxon>
        <taxon>Actinomycetes</taxon>
        <taxon>Streptosporangiales</taxon>
        <taxon>Thermomonosporaceae</taxon>
        <taxon>Actinomadura</taxon>
    </lineage>
</organism>
<evidence type="ECO:0000256" key="1">
    <source>
        <dbReference type="SAM" id="MobiDB-lite"/>
    </source>
</evidence>
<feature type="region of interest" description="Disordered" evidence="1">
    <location>
        <begin position="22"/>
        <end position="139"/>
    </location>
</feature>
<dbReference type="Proteomes" id="UP000295431">
    <property type="component" value="Unassembled WGS sequence"/>
</dbReference>
<evidence type="ECO:0000256" key="2">
    <source>
        <dbReference type="SAM" id="SignalP"/>
    </source>
</evidence>
<sequence length="139" mass="13598">MKKLLFIPVAAAALALGVSACGGSEDDAGGSTASTGASAPATAPATAPASAPDGGAAEGSGGQTPAAGGGKLTPAQRELQAKLRDCMVKRGYEMPAASVDNPGMKPTNTNGKSQEQVIKDQGECLKQTMPSMPPMPTGG</sequence>
<dbReference type="PROSITE" id="PS51257">
    <property type="entry name" value="PROKAR_LIPOPROTEIN"/>
    <property type="match status" value="1"/>
</dbReference>
<keyword evidence="2" id="KW-0732">Signal</keyword>